<dbReference type="GeneID" id="29069133"/>
<protein>
    <submittedName>
        <fullName evidence="1">Putative chromosome partitioning protein ParB</fullName>
    </submittedName>
</protein>
<dbReference type="RefSeq" id="YP_009292986.1">
    <property type="nucleotide sequence ID" value="NC_031127.1"/>
</dbReference>
<reference evidence="2" key="1">
    <citation type="submission" date="2016-06" db="EMBL/GenBank/DDBJ databases">
        <authorList>
            <person name="Berg J.A."/>
            <person name="Grossarth S.E."/>
            <person name="Jarvis T.M."/>
            <person name="Merrill B.D."/>
            <person name="Breakwell D.P."/>
            <person name="Hope S."/>
            <person name="Grose J.H."/>
        </authorList>
    </citation>
    <scope>NUCLEOTIDE SEQUENCE [LARGE SCALE GENOMIC DNA]</scope>
</reference>
<dbReference type="KEGG" id="vg:29069133"/>
<evidence type="ECO:0000313" key="1">
    <source>
        <dbReference type="EMBL" id="ANZ49100.1"/>
    </source>
</evidence>
<sequence>MNMGMYREGPESTVTHRNHDYSVDALLDIAERHSLVQIPVSRIEWILNETTLDDERVKNADTDYPIIVLHEGSLYIVLDGAHRLAKAVAEGKDTIAAKILVPANLPKPVR</sequence>
<proteinExistence type="predicted"/>
<evidence type="ECO:0000313" key="2">
    <source>
        <dbReference type="Proteomes" id="UP000203302"/>
    </source>
</evidence>
<dbReference type="EMBL" id="KX397368">
    <property type="protein sequence ID" value="ANZ49100.1"/>
    <property type="molecule type" value="Genomic_DNA"/>
</dbReference>
<organism evidence="1 2">
    <name type="scientific">Erwinia phage vB_EamM_Huxley</name>
    <dbReference type="NCBI Taxonomy" id="1883373"/>
    <lineage>
        <taxon>Viruses</taxon>
        <taxon>Duplodnaviria</taxon>
        <taxon>Heunggongvirae</taxon>
        <taxon>Uroviricota</taxon>
        <taxon>Caudoviricetes</taxon>
        <taxon>Chimalliviridae</taxon>
        <taxon>Machinavirus</taxon>
        <taxon>Machinavirus machina</taxon>
    </lineage>
</organism>
<accession>A0A1B2ICU2</accession>
<dbReference type="InterPro" id="IPR036086">
    <property type="entry name" value="ParB/Sulfiredoxin_sf"/>
</dbReference>
<dbReference type="Proteomes" id="UP000203302">
    <property type="component" value="Segment"/>
</dbReference>
<dbReference type="SUPFAM" id="SSF110849">
    <property type="entry name" value="ParB/Sulfiredoxin"/>
    <property type="match status" value="1"/>
</dbReference>
<name>A0A1B2ICU2_9CAUD</name>
<gene>
    <name evidence="1" type="ORF">HUXLEY_11</name>
</gene>